<comment type="caution">
    <text evidence="1">The sequence shown here is derived from an EMBL/GenBank/DDBJ whole genome shotgun (WGS) entry which is preliminary data.</text>
</comment>
<dbReference type="InterPro" id="IPR010428">
    <property type="entry name" value="Zincin_1"/>
</dbReference>
<evidence type="ECO:0000313" key="2">
    <source>
        <dbReference type="Proteomes" id="UP000280668"/>
    </source>
</evidence>
<organism evidence="1 2">
    <name type="scientific">Bogoriella caseilytica</name>
    <dbReference type="NCBI Taxonomy" id="56055"/>
    <lineage>
        <taxon>Bacteria</taxon>
        <taxon>Bacillati</taxon>
        <taxon>Actinomycetota</taxon>
        <taxon>Actinomycetes</taxon>
        <taxon>Micrococcales</taxon>
        <taxon>Bogoriellaceae</taxon>
        <taxon>Bogoriella</taxon>
    </lineage>
</organism>
<dbReference type="EMBL" id="RKHK01000001">
    <property type="protein sequence ID" value="ROR72104.1"/>
    <property type="molecule type" value="Genomic_DNA"/>
</dbReference>
<protein>
    <submittedName>
        <fullName evidence="1">Putative Zn-dependent protease with MMP-like domain</fullName>
    </submittedName>
</protein>
<dbReference type="SUPFAM" id="SSF55486">
    <property type="entry name" value="Metalloproteases ('zincins'), catalytic domain"/>
    <property type="match status" value="1"/>
</dbReference>
<dbReference type="InterPro" id="IPR038555">
    <property type="entry name" value="Zincin_1_sf"/>
</dbReference>
<dbReference type="AlphaFoldDB" id="A0A3N2BAK5"/>
<dbReference type="CDD" id="cd12954">
    <property type="entry name" value="MMP_TTHA0227_like_1"/>
    <property type="match status" value="1"/>
</dbReference>
<sequence>MTDDPQALIPALPVRHMGRRRDRRGRGLRGPLMPSIMPAWRTRSDRFDDLVLACMERLEDRLTDRLAGVEFGVEEVPPSEPAPWEHRAVPLGRSFPGDRLAGLNDRIVVYRRPLLTRASSEDELEILVRTVLAEQISHLLSIPLEDVDPDL</sequence>
<dbReference type="Gene3D" id="3.30.2010.20">
    <property type="match status" value="1"/>
</dbReference>
<proteinExistence type="predicted"/>
<dbReference type="Pfam" id="PF06262">
    <property type="entry name" value="Zincin_1"/>
    <property type="match status" value="1"/>
</dbReference>
<evidence type="ECO:0000313" key="1">
    <source>
        <dbReference type="EMBL" id="ROR72104.1"/>
    </source>
</evidence>
<reference evidence="1 2" key="1">
    <citation type="submission" date="2018-11" db="EMBL/GenBank/DDBJ databases">
        <title>Sequencing the genomes of 1000 actinobacteria strains.</title>
        <authorList>
            <person name="Klenk H.-P."/>
        </authorList>
    </citation>
    <scope>NUCLEOTIDE SEQUENCE [LARGE SCALE GENOMIC DNA]</scope>
    <source>
        <strain evidence="1 2">DSM 11294</strain>
    </source>
</reference>
<keyword evidence="1" id="KW-0378">Hydrolase</keyword>
<dbReference type="GO" id="GO:0006508">
    <property type="term" value="P:proteolysis"/>
    <property type="evidence" value="ECO:0007669"/>
    <property type="project" value="UniProtKB-KW"/>
</dbReference>
<keyword evidence="2" id="KW-1185">Reference proteome</keyword>
<accession>A0A3N2BAK5</accession>
<gene>
    <name evidence="1" type="ORF">EDD31_0451</name>
</gene>
<dbReference type="RefSeq" id="WP_342768010.1">
    <property type="nucleotide sequence ID" value="NZ_RKHK01000001.1"/>
</dbReference>
<dbReference type="Proteomes" id="UP000280668">
    <property type="component" value="Unassembled WGS sequence"/>
</dbReference>
<dbReference type="GO" id="GO:0008233">
    <property type="term" value="F:peptidase activity"/>
    <property type="evidence" value="ECO:0007669"/>
    <property type="project" value="UniProtKB-KW"/>
</dbReference>
<name>A0A3N2BAK5_9MICO</name>
<keyword evidence="1" id="KW-0645">Protease</keyword>